<proteinExistence type="predicted"/>
<dbReference type="AlphaFoldDB" id="A0A9J6FWX2"/>
<name>A0A9J6FWX2_HAELO</name>
<gene>
    <name evidence="2" type="ORF">HPB48_013183</name>
</gene>
<dbReference type="Proteomes" id="UP000821853">
    <property type="component" value="Chromosome 2"/>
</dbReference>
<sequence length="80" mass="9086">MQAVQTLIMASTPYSTYADALSDVPIRYNWVVQRMKCRRTLNLSPEPYGESYTALSTGPQRSSSRTSSPLQDLKYYRQGC</sequence>
<dbReference type="EMBL" id="JABSTR010000004">
    <property type="protein sequence ID" value="KAH9366857.1"/>
    <property type="molecule type" value="Genomic_DNA"/>
</dbReference>
<evidence type="ECO:0000313" key="3">
    <source>
        <dbReference type="Proteomes" id="UP000821853"/>
    </source>
</evidence>
<evidence type="ECO:0000256" key="1">
    <source>
        <dbReference type="SAM" id="MobiDB-lite"/>
    </source>
</evidence>
<feature type="compositionally biased region" description="Polar residues" evidence="1">
    <location>
        <begin position="53"/>
        <end position="70"/>
    </location>
</feature>
<evidence type="ECO:0000313" key="2">
    <source>
        <dbReference type="EMBL" id="KAH9366857.1"/>
    </source>
</evidence>
<accession>A0A9J6FWX2</accession>
<feature type="region of interest" description="Disordered" evidence="1">
    <location>
        <begin position="44"/>
        <end position="71"/>
    </location>
</feature>
<dbReference type="VEuPathDB" id="VectorBase:HLOH_065097"/>
<reference evidence="2 3" key="1">
    <citation type="journal article" date="2020" name="Cell">
        <title>Large-Scale Comparative Analyses of Tick Genomes Elucidate Their Genetic Diversity and Vector Capacities.</title>
        <authorList>
            <consortium name="Tick Genome and Microbiome Consortium (TIGMIC)"/>
            <person name="Jia N."/>
            <person name="Wang J."/>
            <person name="Shi W."/>
            <person name="Du L."/>
            <person name="Sun Y."/>
            <person name="Zhan W."/>
            <person name="Jiang J.F."/>
            <person name="Wang Q."/>
            <person name="Zhang B."/>
            <person name="Ji P."/>
            <person name="Bell-Sakyi L."/>
            <person name="Cui X.M."/>
            <person name="Yuan T.T."/>
            <person name="Jiang B.G."/>
            <person name="Yang W.F."/>
            <person name="Lam T.T."/>
            <person name="Chang Q.C."/>
            <person name="Ding S.J."/>
            <person name="Wang X.J."/>
            <person name="Zhu J.G."/>
            <person name="Ruan X.D."/>
            <person name="Zhao L."/>
            <person name="Wei J.T."/>
            <person name="Ye R.Z."/>
            <person name="Que T.C."/>
            <person name="Du C.H."/>
            <person name="Zhou Y.H."/>
            <person name="Cheng J.X."/>
            <person name="Dai P.F."/>
            <person name="Guo W.B."/>
            <person name="Han X.H."/>
            <person name="Huang E.J."/>
            <person name="Li L.F."/>
            <person name="Wei W."/>
            <person name="Gao Y.C."/>
            <person name="Liu J.Z."/>
            <person name="Shao H.Z."/>
            <person name="Wang X."/>
            <person name="Wang C.C."/>
            <person name="Yang T.C."/>
            <person name="Huo Q.B."/>
            <person name="Li W."/>
            <person name="Chen H.Y."/>
            <person name="Chen S.E."/>
            <person name="Zhou L.G."/>
            <person name="Ni X.B."/>
            <person name="Tian J.H."/>
            <person name="Sheng Y."/>
            <person name="Liu T."/>
            <person name="Pan Y.S."/>
            <person name="Xia L.Y."/>
            <person name="Li J."/>
            <person name="Zhao F."/>
            <person name="Cao W.C."/>
        </authorList>
    </citation>
    <scope>NUCLEOTIDE SEQUENCE [LARGE SCALE GENOMIC DNA]</scope>
    <source>
        <strain evidence="2">HaeL-2018</strain>
    </source>
</reference>
<comment type="caution">
    <text evidence="2">The sequence shown here is derived from an EMBL/GenBank/DDBJ whole genome shotgun (WGS) entry which is preliminary data.</text>
</comment>
<keyword evidence="3" id="KW-1185">Reference proteome</keyword>
<organism evidence="2 3">
    <name type="scientific">Haemaphysalis longicornis</name>
    <name type="common">Bush tick</name>
    <dbReference type="NCBI Taxonomy" id="44386"/>
    <lineage>
        <taxon>Eukaryota</taxon>
        <taxon>Metazoa</taxon>
        <taxon>Ecdysozoa</taxon>
        <taxon>Arthropoda</taxon>
        <taxon>Chelicerata</taxon>
        <taxon>Arachnida</taxon>
        <taxon>Acari</taxon>
        <taxon>Parasitiformes</taxon>
        <taxon>Ixodida</taxon>
        <taxon>Ixodoidea</taxon>
        <taxon>Ixodidae</taxon>
        <taxon>Haemaphysalinae</taxon>
        <taxon>Haemaphysalis</taxon>
    </lineage>
</organism>
<protein>
    <submittedName>
        <fullName evidence="2">Uncharacterized protein</fullName>
    </submittedName>
</protein>